<evidence type="ECO:0000313" key="2">
    <source>
        <dbReference type="Proteomes" id="UP000237347"/>
    </source>
</evidence>
<organism evidence="1 2">
    <name type="scientific">Quercus suber</name>
    <name type="common">Cork oak</name>
    <dbReference type="NCBI Taxonomy" id="58331"/>
    <lineage>
        <taxon>Eukaryota</taxon>
        <taxon>Viridiplantae</taxon>
        <taxon>Streptophyta</taxon>
        <taxon>Embryophyta</taxon>
        <taxon>Tracheophyta</taxon>
        <taxon>Spermatophyta</taxon>
        <taxon>Magnoliopsida</taxon>
        <taxon>eudicotyledons</taxon>
        <taxon>Gunneridae</taxon>
        <taxon>Pentapetalae</taxon>
        <taxon>rosids</taxon>
        <taxon>fabids</taxon>
        <taxon>Fagales</taxon>
        <taxon>Fagaceae</taxon>
        <taxon>Quercus</taxon>
    </lineage>
</organism>
<gene>
    <name evidence="1" type="ORF">CFP56_022338</name>
</gene>
<dbReference type="AlphaFoldDB" id="A0AAW0KCQ8"/>
<name>A0AAW0KCQ8_QUESU</name>
<keyword evidence="2" id="KW-1185">Reference proteome</keyword>
<evidence type="ECO:0000313" key="1">
    <source>
        <dbReference type="EMBL" id="KAK7836590.1"/>
    </source>
</evidence>
<comment type="caution">
    <text evidence="1">The sequence shown here is derived from an EMBL/GenBank/DDBJ whole genome shotgun (WGS) entry which is preliminary data.</text>
</comment>
<protein>
    <submittedName>
        <fullName evidence="1">Uncharacterized protein</fullName>
    </submittedName>
</protein>
<sequence length="73" mass="8229">MNVFVIRLKDGCTVLKYGNLIAPKRIPQVTNSDHFSQSSLPSAHKLSIAHDHTLSLPLKHHNYRSKHDALTET</sequence>
<proteinExistence type="predicted"/>
<dbReference type="Proteomes" id="UP000237347">
    <property type="component" value="Unassembled WGS sequence"/>
</dbReference>
<accession>A0AAW0KCQ8</accession>
<reference evidence="1 2" key="1">
    <citation type="journal article" date="2018" name="Sci. Data">
        <title>The draft genome sequence of cork oak.</title>
        <authorList>
            <person name="Ramos A.M."/>
            <person name="Usie A."/>
            <person name="Barbosa P."/>
            <person name="Barros P.M."/>
            <person name="Capote T."/>
            <person name="Chaves I."/>
            <person name="Simoes F."/>
            <person name="Abreu I."/>
            <person name="Carrasquinho I."/>
            <person name="Faro C."/>
            <person name="Guimaraes J.B."/>
            <person name="Mendonca D."/>
            <person name="Nobrega F."/>
            <person name="Rodrigues L."/>
            <person name="Saibo N.J.M."/>
            <person name="Varela M.C."/>
            <person name="Egas C."/>
            <person name="Matos J."/>
            <person name="Miguel C.M."/>
            <person name="Oliveira M.M."/>
            <person name="Ricardo C.P."/>
            <person name="Goncalves S."/>
        </authorList>
    </citation>
    <scope>NUCLEOTIDE SEQUENCE [LARGE SCALE GENOMIC DNA]</scope>
    <source>
        <strain evidence="2">cv. HL8</strain>
    </source>
</reference>
<dbReference type="EMBL" id="PKMF04000349">
    <property type="protein sequence ID" value="KAK7836590.1"/>
    <property type="molecule type" value="Genomic_DNA"/>
</dbReference>